<dbReference type="GO" id="GO:0005634">
    <property type="term" value="C:nucleus"/>
    <property type="evidence" value="ECO:0007669"/>
    <property type="project" value="TreeGrafter"/>
</dbReference>
<dbReference type="EMBL" id="UZAM01009067">
    <property type="protein sequence ID" value="VDP07546.1"/>
    <property type="molecule type" value="Genomic_DNA"/>
</dbReference>
<proteinExistence type="predicted"/>
<dbReference type="Proteomes" id="UP000270296">
    <property type="component" value="Unassembled WGS sequence"/>
</dbReference>
<evidence type="ECO:0000313" key="2">
    <source>
        <dbReference type="EMBL" id="VDP07546.1"/>
    </source>
</evidence>
<dbReference type="PANTHER" id="PTHR46669">
    <property type="entry name" value="LEUCINE-RICH PPR MOTIF-CONTAINING PROTEIN, MITOCHONDRIAL"/>
    <property type="match status" value="1"/>
</dbReference>
<evidence type="ECO:0000313" key="4">
    <source>
        <dbReference type="WBParaSite" id="SBAD_0000576901-mRNA-1"/>
    </source>
</evidence>
<protein>
    <submittedName>
        <fullName evidence="4">PPR_long domain-containing protein</fullName>
    </submittedName>
</protein>
<name>A0A183IPK0_9BILA</name>
<dbReference type="GO" id="GO:0070129">
    <property type="term" value="P:regulation of mitochondrial translation"/>
    <property type="evidence" value="ECO:0007669"/>
    <property type="project" value="TreeGrafter"/>
</dbReference>
<evidence type="ECO:0000313" key="3">
    <source>
        <dbReference type="Proteomes" id="UP000270296"/>
    </source>
</evidence>
<dbReference type="GO" id="GO:0005739">
    <property type="term" value="C:mitochondrion"/>
    <property type="evidence" value="ECO:0007669"/>
    <property type="project" value="TreeGrafter"/>
</dbReference>
<reference evidence="4" key="1">
    <citation type="submission" date="2016-06" db="UniProtKB">
        <authorList>
            <consortium name="WormBaseParasite"/>
        </authorList>
    </citation>
    <scope>IDENTIFICATION</scope>
</reference>
<gene>
    <name evidence="2" type="ORF">SBAD_LOCUS5544</name>
</gene>
<reference evidence="2 3" key="2">
    <citation type="submission" date="2018-11" db="EMBL/GenBank/DDBJ databases">
        <authorList>
            <consortium name="Pathogen Informatics"/>
        </authorList>
    </citation>
    <scope>NUCLEOTIDE SEQUENCE [LARGE SCALE GENOMIC DNA]</scope>
</reference>
<dbReference type="PANTHER" id="PTHR46669:SF1">
    <property type="entry name" value="LEUCINE-RICH PPR MOTIF-CONTAINING PROTEIN, MITOCHONDRIAL"/>
    <property type="match status" value="1"/>
</dbReference>
<evidence type="ECO:0000256" key="1">
    <source>
        <dbReference type="SAM" id="MobiDB-lite"/>
    </source>
</evidence>
<dbReference type="OrthoDB" id="185373at2759"/>
<feature type="region of interest" description="Disordered" evidence="1">
    <location>
        <begin position="395"/>
        <end position="426"/>
    </location>
</feature>
<dbReference type="InterPro" id="IPR033490">
    <property type="entry name" value="LRP130"/>
</dbReference>
<dbReference type="WBParaSite" id="SBAD_0000576901-mRNA-1">
    <property type="protein sequence ID" value="SBAD_0000576901-mRNA-1"/>
    <property type="gene ID" value="SBAD_0000576901"/>
</dbReference>
<feature type="compositionally biased region" description="Basic and acidic residues" evidence="1">
    <location>
        <begin position="405"/>
        <end position="426"/>
    </location>
</feature>
<dbReference type="GO" id="GO:0003730">
    <property type="term" value="F:mRNA 3'-UTR binding"/>
    <property type="evidence" value="ECO:0007669"/>
    <property type="project" value="TreeGrafter"/>
</dbReference>
<sequence>MKLKSGESDNWKESLSRENLKSFRQDELKDLGLEELIKVHNTDCVNVGRHCSKLLDDAIKEKVDSYLDSPEFLRSENHASAMKAYQFLKTAYPDIAVSSIPPLINFLVKSGHVKEAVTVYNGRPSGSLSPRRMETVLQLTKSLVDEGSLEMAIDLLRSYRSTEGGTPVSRSVATGTVFQLINKVTDRCSAADCCRLLEALYVYGFIPNNNSALVRAVELYTTRLQFDNAVFVFEDVAARFRRLPYANRLMELLIKKENSELLQRVFDAVSRRRGDSAAITMLALALVSEKRYKQAEHLLMKPGVVIDQEQLARFCRLAVERNRMFELEAILQVISKQETSFDRRQLYAFLLIACRNTADCQTASKVWQAMKEESLTPSEREIILFNKIFMENGQQVPSDLPAPSKRSEDNSATRGTTPRENDFFEGRTKPLERTLQSLLLDSEVIAVIRQGFRPSIPLLRNVLKNFAETDDLLSMRKLEGMLHPTESRPLRISQAILMASINRGEYDEILRTIAMRPTANISSSVFANLLQKNPDLENKVSLYGETAFKFGNPSPKIGLWLYYLIANREADANLILDQVGSDIILDYIRPFYLMDLVRSLKRKDLLEKVLKTVKDVPNSYRVSAFYALLISQEIGERNVDRAKALFDEAKDAGLTVGSLMATVEERLQRISSGDETAFCEKLYPEDELHPDEQGQD</sequence>
<organism evidence="4">
    <name type="scientific">Soboliphyme baturini</name>
    <dbReference type="NCBI Taxonomy" id="241478"/>
    <lineage>
        <taxon>Eukaryota</taxon>
        <taxon>Metazoa</taxon>
        <taxon>Ecdysozoa</taxon>
        <taxon>Nematoda</taxon>
        <taxon>Enoplea</taxon>
        <taxon>Dorylaimia</taxon>
        <taxon>Dioctophymatida</taxon>
        <taxon>Dioctophymatoidea</taxon>
        <taxon>Soboliphymatidae</taxon>
        <taxon>Soboliphyme</taxon>
    </lineage>
</organism>
<keyword evidence="3" id="KW-1185">Reference proteome</keyword>
<dbReference type="AlphaFoldDB" id="A0A183IPK0"/>
<accession>A0A183IPK0</accession>